<proteinExistence type="predicted"/>
<keyword evidence="2" id="KW-1185">Reference proteome</keyword>
<name>A0ABX0LPC9_9BURK</name>
<organism evidence="1 2">
    <name type="scientific">Massilia rubra</name>
    <dbReference type="NCBI Taxonomy" id="2607910"/>
    <lineage>
        <taxon>Bacteria</taxon>
        <taxon>Pseudomonadati</taxon>
        <taxon>Pseudomonadota</taxon>
        <taxon>Betaproteobacteria</taxon>
        <taxon>Burkholderiales</taxon>
        <taxon>Oxalobacteraceae</taxon>
        <taxon>Telluria group</taxon>
        <taxon>Massilia</taxon>
    </lineage>
</organism>
<protein>
    <recommendedName>
        <fullName evidence="3">Polyketide cyclase</fullName>
    </recommendedName>
</protein>
<gene>
    <name evidence="1" type="ORF">F0185_21995</name>
</gene>
<dbReference type="EMBL" id="VUYU01000016">
    <property type="protein sequence ID" value="NHZ36245.1"/>
    <property type="molecule type" value="Genomic_DNA"/>
</dbReference>
<reference evidence="1 2" key="1">
    <citation type="submission" date="2019-09" db="EMBL/GenBank/DDBJ databases">
        <title>Taxonomy of Antarctic Massilia spp.: description of Massilia rubra sp. nov., Massilia aquatica sp. nov., Massilia mucilaginosa sp. nov., Massilia frigida sp. nov. isolated from streams, lakes and regoliths.</title>
        <authorList>
            <person name="Holochova P."/>
            <person name="Sedlacek I."/>
            <person name="Kralova S."/>
            <person name="Maslanova I."/>
            <person name="Busse H.-J."/>
            <person name="Stankova E."/>
            <person name="Vrbovska V."/>
            <person name="Kovarovic V."/>
            <person name="Bartak M."/>
            <person name="Svec P."/>
            <person name="Pantucek R."/>
        </authorList>
    </citation>
    <scope>NUCLEOTIDE SEQUENCE [LARGE SCALE GENOMIC DNA]</scope>
    <source>
        <strain evidence="1 2">CCM 8692</strain>
    </source>
</reference>
<evidence type="ECO:0000313" key="1">
    <source>
        <dbReference type="EMBL" id="NHZ36245.1"/>
    </source>
</evidence>
<comment type="caution">
    <text evidence="1">The sequence shown here is derived from an EMBL/GenBank/DDBJ whole genome shotgun (WGS) entry which is preliminary data.</text>
</comment>
<evidence type="ECO:0008006" key="3">
    <source>
        <dbReference type="Google" id="ProtNLM"/>
    </source>
</evidence>
<accession>A0ABX0LPC9</accession>
<evidence type="ECO:0000313" key="2">
    <source>
        <dbReference type="Proteomes" id="UP000785613"/>
    </source>
</evidence>
<dbReference type="Proteomes" id="UP000785613">
    <property type="component" value="Unassembled WGS sequence"/>
</dbReference>
<dbReference type="RefSeq" id="WP_167228139.1">
    <property type="nucleotide sequence ID" value="NZ_VUYU01000016.1"/>
</dbReference>
<sequence length="131" mass="15142">MDFDRAVVIAAAEYAMRHPASTLPEWFKECVTMNGSQTKENQWRITYNLSPIFELGPNQHWEDMSGRRVLVEIDQKTMKSKFFIHWHGAPPIEFFTLVISKIDESVEVMLDNDISHIDAATLDRLVAKYIA</sequence>